<keyword evidence="2" id="KW-0812">Transmembrane</keyword>
<keyword evidence="4" id="KW-0472">Membrane</keyword>
<dbReference type="Proteomes" id="UP001597216">
    <property type="component" value="Unassembled WGS sequence"/>
</dbReference>
<keyword evidence="3" id="KW-1133">Transmembrane helix</keyword>
<comment type="caution">
    <text evidence="6">The sequence shown here is derived from an EMBL/GenBank/DDBJ whole genome shotgun (WGS) entry which is preliminary data.</text>
</comment>
<evidence type="ECO:0000256" key="3">
    <source>
        <dbReference type="ARBA" id="ARBA00022989"/>
    </source>
</evidence>
<feature type="domain" description="NfeD-like C-terminal" evidence="5">
    <location>
        <begin position="94"/>
        <end position="151"/>
    </location>
</feature>
<evidence type="ECO:0000256" key="1">
    <source>
        <dbReference type="ARBA" id="ARBA00004141"/>
    </source>
</evidence>
<dbReference type="Gene3D" id="2.40.50.140">
    <property type="entry name" value="Nucleic acid-binding proteins"/>
    <property type="match status" value="1"/>
</dbReference>
<evidence type="ECO:0000256" key="4">
    <source>
        <dbReference type="ARBA" id="ARBA00023136"/>
    </source>
</evidence>
<dbReference type="SUPFAM" id="SSF141322">
    <property type="entry name" value="NfeD domain-like"/>
    <property type="match status" value="1"/>
</dbReference>
<dbReference type="PANTHER" id="PTHR33507">
    <property type="entry name" value="INNER MEMBRANE PROTEIN YBBJ"/>
    <property type="match status" value="1"/>
</dbReference>
<keyword evidence="7" id="KW-1185">Reference proteome</keyword>
<evidence type="ECO:0000256" key="2">
    <source>
        <dbReference type="ARBA" id="ARBA00022692"/>
    </source>
</evidence>
<gene>
    <name evidence="6" type="ORF">ACFQ27_14425</name>
</gene>
<evidence type="ECO:0000313" key="7">
    <source>
        <dbReference type="Proteomes" id="UP001597216"/>
    </source>
</evidence>
<name>A0ABW3T4D0_9CAUL</name>
<proteinExistence type="predicted"/>
<dbReference type="PANTHER" id="PTHR33507:SF3">
    <property type="entry name" value="INNER MEMBRANE PROTEIN YBBJ"/>
    <property type="match status" value="1"/>
</dbReference>
<evidence type="ECO:0000313" key="6">
    <source>
        <dbReference type="EMBL" id="MFD1191782.1"/>
    </source>
</evidence>
<accession>A0ABW3T4D0</accession>
<dbReference type="EMBL" id="JBHTLQ010000034">
    <property type="protein sequence ID" value="MFD1191782.1"/>
    <property type="molecule type" value="Genomic_DNA"/>
</dbReference>
<dbReference type="InterPro" id="IPR052165">
    <property type="entry name" value="Membrane_assoc_protease"/>
</dbReference>
<organism evidence="6 7">
    <name type="scientific">Phenylobacterium conjunctum</name>
    <dbReference type="NCBI Taxonomy" id="1298959"/>
    <lineage>
        <taxon>Bacteria</taxon>
        <taxon>Pseudomonadati</taxon>
        <taxon>Pseudomonadota</taxon>
        <taxon>Alphaproteobacteria</taxon>
        <taxon>Caulobacterales</taxon>
        <taxon>Caulobacteraceae</taxon>
        <taxon>Phenylobacterium</taxon>
    </lineage>
</organism>
<comment type="subcellular location">
    <subcellularLocation>
        <location evidence="1">Membrane</location>
        <topology evidence="1">Multi-pass membrane protein</topology>
    </subcellularLocation>
</comment>
<reference evidence="7" key="1">
    <citation type="journal article" date="2019" name="Int. J. Syst. Evol. Microbiol.">
        <title>The Global Catalogue of Microorganisms (GCM) 10K type strain sequencing project: providing services to taxonomists for standard genome sequencing and annotation.</title>
        <authorList>
            <consortium name="The Broad Institute Genomics Platform"/>
            <consortium name="The Broad Institute Genome Sequencing Center for Infectious Disease"/>
            <person name="Wu L."/>
            <person name="Ma J."/>
        </authorList>
    </citation>
    <scope>NUCLEOTIDE SEQUENCE [LARGE SCALE GENOMIC DNA]</scope>
    <source>
        <strain evidence="7">CCUG 55074</strain>
    </source>
</reference>
<dbReference type="Pfam" id="PF01957">
    <property type="entry name" value="NfeD"/>
    <property type="match status" value="1"/>
</dbReference>
<sequence length="153" mass="16230">MVTLMGLALDNPFWVWTAIAALLLAVEVMGGTGWLLWPSASAAATAVISLLPHLNWPADLAIFAALTIVSTLAARRFWPAPDSHEGEDINDNIARLIGHHGRASHAFAGRAGRVFIDGKEWAADLDEGDDLAAGASVEVTGVSGSRLRVRPVR</sequence>
<dbReference type="RefSeq" id="WP_377354075.1">
    <property type="nucleotide sequence ID" value="NZ_JBHTLQ010000034.1"/>
</dbReference>
<dbReference type="InterPro" id="IPR012340">
    <property type="entry name" value="NA-bd_OB-fold"/>
</dbReference>
<dbReference type="InterPro" id="IPR002810">
    <property type="entry name" value="NfeD-like_C"/>
</dbReference>
<protein>
    <submittedName>
        <fullName evidence="6">NfeD family protein</fullName>
    </submittedName>
</protein>
<evidence type="ECO:0000259" key="5">
    <source>
        <dbReference type="Pfam" id="PF01957"/>
    </source>
</evidence>